<evidence type="ECO:0000256" key="4">
    <source>
        <dbReference type="SAM" id="SignalP"/>
    </source>
</evidence>
<dbReference type="SUPFAM" id="SSF56988">
    <property type="entry name" value="Anthrax protective antigen"/>
    <property type="match status" value="1"/>
</dbReference>
<dbReference type="InterPro" id="IPR011658">
    <property type="entry name" value="PA14_dom"/>
</dbReference>
<proteinExistence type="inferred from homology"/>
<accession>A0ABP3E2H9</accession>
<feature type="chain" id="PRO_5045117765" evidence="4">
    <location>
        <begin position="33"/>
        <end position="901"/>
    </location>
</feature>
<dbReference type="InterPro" id="IPR002772">
    <property type="entry name" value="Glyco_hydro_3_C"/>
</dbReference>
<dbReference type="Pfam" id="PF01915">
    <property type="entry name" value="Glyco_hydro_3_C"/>
    <property type="match status" value="1"/>
</dbReference>
<dbReference type="InterPro" id="IPR013783">
    <property type="entry name" value="Ig-like_fold"/>
</dbReference>
<dbReference type="PROSITE" id="PS51820">
    <property type="entry name" value="PA14"/>
    <property type="match status" value="1"/>
</dbReference>
<keyword evidence="7" id="KW-1185">Reference proteome</keyword>
<dbReference type="SMART" id="SM01217">
    <property type="entry name" value="Fn3_like"/>
    <property type="match status" value="1"/>
</dbReference>
<evidence type="ECO:0000313" key="7">
    <source>
        <dbReference type="Proteomes" id="UP001500657"/>
    </source>
</evidence>
<dbReference type="PRINTS" id="PR00133">
    <property type="entry name" value="GLHYDRLASE3"/>
</dbReference>
<dbReference type="InterPro" id="IPR017853">
    <property type="entry name" value="GH"/>
</dbReference>
<dbReference type="Pfam" id="PF07691">
    <property type="entry name" value="PA14"/>
    <property type="match status" value="1"/>
</dbReference>
<dbReference type="InterPro" id="IPR001764">
    <property type="entry name" value="Glyco_hydro_3_N"/>
</dbReference>
<name>A0ABP3E2H9_9GAMM</name>
<dbReference type="InterPro" id="IPR044993">
    <property type="entry name" value="BXL"/>
</dbReference>
<comment type="caution">
    <text evidence="6">The sequence shown here is derived from an EMBL/GenBank/DDBJ whole genome shotgun (WGS) entry which is preliminary data.</text>
</comment>
<evidence type="ECO:0000256" key="3">
    <source>
        <dbReference type="ARBA" id="ARBA00022801"/>
    </source>
</evidence>
<dbReference type="Gene3D" id="3.20.20.300">
    <property type="entry name" value="Glycoside hydrolase, family 3, N-terminal domain"/>
    <property type="match status" value="1"/>
</dbReference>
<dbReference type="SMART" id="SM00758">
    <property type="entry name" value="PA14"/>
    <property type="match status" value="1"/>
</dbReference>
<dbReference type="Pfam" id="PF00933">
    <property type="entry name" value="Glyco_hydro_3"/>
    <property type="match status" value="1"/>
</dbReference>
<dbReference type="SUPFAM" id="SSF52279">
    <property type="entry name" value="Beta-D-glucan exohydrolase, C-terminal domain"/>
    <property type="match status" value="1"/>
</dbReference>
<comment type="similarity">
    <text evidence="1">Belongs to the glycosyl hydrolase 3 family.</text>
</comment>
<reference evidence="7" key="1">
    <citation type="journal article" date="2019" name="Int. J. Syst. Evol. Microbiol.">
        <title>The Global Catalogue of Microorganisms (GCM) 10K type strain sequencing project: providing services to taxonomists for standard genome sequencing and annotation.</title>
        <authorList>
            <consortium name="The Broad Institute Genomics Platform"/>
            <consortium name="The Broad Institute Genome Sequencing Center for Infectious Disease"/>
            <person name="Wu L."/>
            <person name="Ma J."/>
        </authorList>
    </citation>
    <scope>NUCLEOTIDE SEQUENCE [LARGE SCALE GENOMIC DNA]</scope>
    <source>
        <strain evidence="7">JCM 16242</strain>
    </source>
</reference>
<dbReference type="PANTHER" id="PTHR42721">
    <property type="entry name" value="SUGAR HYDROLASE-RELATED"/>
    <property type="match status" value="1"/>
</dbReference>
<gene>
    <name evidence="6" type="ORF">GCM10009126_10570</name>
</gene>
<dbReference type="SUPFAM" id="SSF51445">
    <property type="entry name" value="(Trans)glycosidases"/>
    <property type="match status" value="1"/>
</dbReference>
<dbReference type="InterPro" id="IPR026891">
    <property type="entry name" value="Fn3-like"/>
</dbReference>
<evidence type="ECO:0000313" key="6">
    <source>
        <dbReference type="EMBL" id="GAA0246902.1"/>
    </source>
</evidence>
<dbReference type="Gene3D" id="2.60.40.10">
    <property type="entry name" value="Immunoglobulins"/>
    <property type="match status" value="1"/>
</dbReference>
<dbReference type="Pfam" id="PF14310">
    <property type="entry name" value="Fn3-like"/>
    <property type="match status" value="1"/>
</dbReference>
<keyword evidence="3 6" id="KW-0378">Hydrolase</keyword>
<evidence type="ECO:0000259" key="5">
    <source>
        <dbReference type="PROSITE" id="PS51820"/>
    </source>
</evidence>
<keyword evidence="2 4" id="KW-0732">Signal</keyword>
<dbReference type="InterPro" id="IPR036962">
    <property type="entry name" value="Glyco_hydro_3_N_sf"/>
</dbReference>
<feature type="signal peptide" evidence="4">
    <location>
        <begin position="1"/>
        <end position="32"/>
    </location>
</feature>
<evidence type="ECO:0000256" key="1">
    <source>
        <dbReference type="ARBA" id="ARBA00005336"/>
    </source>
</evidence>
<evidence type="ECO:0000256" key="2">
    <source>
        <dbReference type="ARBA" id="ARBA00022729"/>
    </source>
</evidence>
<protein>
    <submittedName>
        <fullName evidence="6">Glycoside hydrolase family 3 protein</fullName>
    </submittedName>
</protein>
<dbReference type="Proteomes" id="UP001500657">
    <property type="component" value="Unassembled WGS sequence"/>
</dbReference>
<dbReference type="InterPro" id="IPR036881">
    <property type="entry name" value="Glyco_hydro_3_C_sf"/>
</dbReference>
<dbReference type="PANTHER" id="PTHR42721:SF3">
    <property type="entry name" value="BETA-D-XYLOSIDASE 5-RELATED"/>
    <property type="match status" value="1"/>
</dbReference>
<feature type="domain" description="PA14" evidence="5">
    <location>
        <begin position="481"/>
        <end position="634"/>
    </location>
</feature>
<organism evidence="6 7">
    <name type="scientific">Rhodanobacter caeni</name>
    <dbReference type="NCBI Taxonomy" id="657654"/>
    <lineage>
        <taxon>Bacteria</taxon>
        <taxon>Pseudomonadati</taxon>
        <taxon>Pseudomonadota</taxon>
        <taxon>Gammaproteobacteria</taxon>
        <taxon>Lysobacterales</taxon>
        <taxon>Rhodanobacteraceae</taxon>
        <taxon>Rhodanobacter</taxon>
    </lineage>
</organism>
<dbReference type="GO" id="GO:0016787">
    <property type="term" value="F:hydrolase activity"/>
    <property type="evidence" value="ECO:0007669"/>
    <property type="project" value="UniProtKB-KW"/>
</dbReference>
<dbReference type="InterPro" id="IPR037524">
    <property type="entry name" value="PA14/GLEYA"/>
</dbReference>
<dbReference type="EMBL" id="BAAAFO010000002">
    <property type="protein sequence ID" value="GAA0246902.1"/>
    <property type="molecule type" value="Genomic_DNA"/>
</dbReference>
<sequence length="901" mass="98922">MAKRQAWRGMFRTTMAVALGMALVSPAFPSHAEGHADAASSSQPVYRDLSRSFHDRAADLVAHMTLEEKAAQMQNTAPAIPRLGVAAYDWWNEGLHGVARAGQATVFPQAIGLAATFDVPLMHEVATAISDEARAKYNEFQRKDSHGRYEGLTYWSPNINIFRDPRWGRGQETYGEDPYLTERMGVAFVTGLQGNDPKYRKLDATAKHYAVHSGPEADRHHFDVHPSERDLYETYLPAFQTLVQEADVDAVMSAYNRVNGEPATGSPRLLEQILRKDWGFKGYVVSDCGAVEDIYKHHKVVDTVEAASALAVKNGVDLDCGTEYAALVKAVHDGLIKESEIDTALTRLMQARMRLGMFDPASRVPWSDVPYSVNQSPQHDALARRAAVESMVLLKNDGILPLSRDIKHIAVIGPTADDTMALLGNYHGTPADPVTILRGIREAAPQAKVVYARGVDLVEGRSDPTGMPLVEAQYLRPSAGDAERGLRGEYFRNTELSGKPALVRVDPVIGFNWDRGSPTDNLLARGEAQPDQAVPSDNFSIRWSGQLLPPVSGEYVLEAAANDGVRVYLDGKPVIDRWERADNLTASQARLKLEGGHAYDIRVEYKELERDAGVRLAWRMPGAKPPFQAALDAAKDADVVVFAGGLTSDVEGEEMRVNYPGFAGGDRTDLRLPATQRKLLEALQATGKPVVMVLTSGSALAVDWANQHLPAVLLAWYPGQRGGNAVADVLFGNADPAGRLPVTFYKASEKLPAFDDYRMDGRTYRYFKGEPLYPFGYGLSYTKFTYADLKLDQNKVGKDGKLHVTVKVSNAGKRAGDEVVQLYLRGVGTPHQRSNKDLRGIERISLQPGQTREVSFDVTPATDLRYYDTQKAAYAVDAGRYEVQIGASSADIRATQSFTVN</sequence>
<dbReference type="Gene3D" id="3.40.50.1700">
    <property type="entry name" value="Glycoside hydrolase family 3 C-terminal domain"/>
    <property type="match status" value="2"/>
</dbReference>